<evidence type="ECO:0000259" key="1">
    <source>
        <dbReference type="Pfam" id="PF23549"/>
    </source>
</evidence>
<dbReference type="Pfam" id="PF23549">
    <property type="entry name" value="Zn_ribbon_GRF_2"/>
    <property type="match status" value="1"/>
</dbReference>
<comment type="caution">
    <text evidence="2">The sequence shown here is derived from an EMBL/GenBank/DDBJ whole genome shotgun (WGS) entry which is preliminary data.</text>
</comment>
<keyword evidence="3" id="KW-1185">Reference proteome</keyword>
<accession>A0ABR4FJ07</accession>
<evidence type="ECO:0000313" key="2">
    <source>
        <dbReference type="EMBL" id="KAL2783028.1"/>
    </source>
</evidence>
<name>A0ABR4FJ07_9EURO</name>
<dbReference type="Proteomes" id="UP001610563">
    <property type="component" value="Unassembled WGS sequence"/>
</dbReference>
<sequence length="135" mass="15565">MFDRIDLHYLHLAIVDRPPDCLRCGRPTKGRIVQRGDLNGNGGRPYYFCEPCNKLSCFADMEDIEQENPDCDCGMTTRRQTSGLDTDPPGLMYYRCLIGGCDFFDWVYDGEGESMRTLFDVPDEKEKAREEGRLY</sequence>
<feature type="domain" description="GRF-like zinc ribbon" evidence="1">
    <location>
        <begin position="18"/>
        <end position="61"/>
    </location>
</feature>
<gene>
    <name evidence="2" type="ORF">BJX66DRAFT_345318</name>
</gene>
<evidence type="ECO:0000313" key="3">
    <source>
        <dbReference type="Proteomes" id="UP001610563"/>
    </source>
</evidence>
<reference evidence="2 3" key="1">
    <citation type="submission" date="2024-07" db="EMBL/GenBank/DDBJ databases">
        <title>Section-level genome sequencing and comparative genomics of Aspergillus sections Usti and Cavernicolus.</title>
        <authorList>
            <consortium name="Lawrence Berkeley National Laboratory"/>
            <person name="Nybo J.L."/>
            <person name="Vesth T.C."/>
            <person name="Theobald S."/>
            <person name="Frisvad J.C."/>
            <person name="Larsen T.O."/>
            <person name="Kjaerboelling I."/>
            <person name="Rothschild-Mancinelli K."/>
            <person name="Lyhne E.K."/>
            <person name="Kogle M.E."/>
            <person name="Barry K."/>
            <person name="Clum A."/>
            <person name="Na H."/>
            <person name="Ledsgaard L."/>
            <person name="Lin J."/>
            <person name="Lipzen A."/>
            <person name="Kuo A."/>
            <person name="Riley R."/>
            <person name="Mondo S."/>
            <person name="Labutti K."/>
            <person name="Haridas S."/>
            <person name="Pangalinan J."/>
            <person name="Salamov A.A."/>
            <person name="Simmons B.A."/>
            <person name="Magnuson J.K."/>
            <person name="Chen J."/>
            <person name="Drula E."/>
            <person name="Henrissat B."/>
            <person name="Wiebenga A."/>
            <person name="Lubbers R.J."/>
            <person name="Gomes A.C."/>
            <person name="Makela M.R."/>
            <person name="Stajich J."/>
            <person name="Grigoriev I.V."/>
            <person name="Mortensen U.H."/>
            <person name="De Vries R.P."/>
            <person name="Baker S.E."/>
            <person name="Andersen M.R."/>
        </authorList>
    </citation>
    <scope>NUCLEOTIDE SEQUENCE [LARGE SCALE GENOMIC DNA]</scope>
    <source>
        <strain evidence="2 3">CBS 209.92</strain>
    </source>
</reference>
<organism evidence="2 3">
    <name type="scientific">Aspergillus keveii</name>
    <dbReference type="NCBI Taxonomy" id="714993"/>
    <lineage>
        <taxon>Eukaryota</taxon>
        <taxon>Fungi</taxon>
        <taxon>Dikarya</taxon>
        <taxon>Ascomycota</taxon>
        <taxon>Pezizomycotina</taxon>
        <taxon>Eurotiomycetes</taxon>
        <taxon>Eurotiomycetidae</taxon>
        <taxon>Eurotiales</taxon>
        <taxon>Aspergillaceae</taxon>
        <taxon>Aspergillus</taxon>
        <taxon>Aspergillus subgen. Nidulantes</taxon>
    </lineage>
</organism>
<proteinExistence type="predicted"/>
<dbReference type="InterPro" id="IPR056444">
    <property type="entry name" value="Zn_ribbon_GRF_2"/>
</dbReference>
<protein>
    <recommendedName>
        <fullName evidence="1">GRF-like zinc ribbon domain-containing protein</fullName>
    </recommendedName>
</protein>
<dbReference type="EMBL" id="JBFTWV010000280">
    <property type="protein sequence ID" value="KAL2783028.1"/>
    <property type="molecule type" value="Genomic_DNA"/>
</dbReference>